<dbReference type="AlphaFoldDB" id="A0A9Q4KY70"/>
<accession>A0A9Q4KY70</accession>
<gene>
    <name evidence="2" type="ORF">NDI89_10550</name>
</gene>
<dbReference type="RefSeq" id="WP_277521538.1">
    <property type="nucleotide sequence ID" value="NZ_JAMQOT010000003.1"/>
</dbReference>
<evidence type="ECO:0000256" key="1">
    <source>
        <dbReference type="SAM" id="Phobius"/>
    </source>
</evidence>
<keyword evidence="1" id="KW-0812">Transmembrane</keyword>
<keyword evidence="1" id="KW-0472">Membrane</keyword>
<keyword evidence="1" id="KW-1133">Transmembrane helix</keyword>
<organism evidence="2 3">
    <name type="scientific">Natrinema salsiterrestre</name>
    <dbReference type="NCBI Taxonomy" id="2950540"/>
    <lineage>
        <taxon>Archaea</taxon>
        <taxon>Methanobacteriati</taxon>
        <taxon>Methanobacteriota</taxon>
        <taxon>Stenosarchaea group</taxon>
        <taxon>Halobacteria</taxon>
        <taxon>Halobacteriales</taxon>
        <taxon>Natrialbaceae</taxon>
        <taxon>Natrinema</taxon>
    </lineage>
</organism>
<comment type="caution">
    <text evidence="2">The sequence shown here is derived from an EMBL/GenBank/DDBJ whole genome shotgun (WGS) entry which is preliminary data.</text>
</comment>
<dbReference type="Proteomes" id="UP001154061">
    <property type="component" value="Unassembled WGS sequence"/>
</dbReference>
<sequence>MARVTETVQTSLETIATPEARLAVSVGVTVLGVLIGFVVTPGLSYSETE</sequence>
<proteinExistence type="predicted"/>
<name>A0A9Q4KY70_9EURY</name>
<evidence type="ECO:0000313" key="3">
    <source>
        <dbReference type="Proteomes" id="UP001154061"/>
    </source>
</evidence>
<keyword evidence="3" id="KW-1185">Reference proteome</keyword>
<evidence type="ECO:0000313" key="2">
    <source>
        <dbReference type="EMBL" id="MDF9746020.1"/>
    </source>
</evidence>
<dbReference type="EMBL" id="JAMQOT010000003">
    <property type="protein sequence ID" value="MDF9746020.1"/>
    <property type="molecule type" value="Genomic_DNA"/>
</dbReference>
<feature type="transmembrane region" description="Helical" evidence="1">
    <location>
        <begin position="20"/>
        <end position="43"/>
    </location>
</feature>
<protein>
    <submittedName>
        <fullName evidence="2">Uncharacterized protein</fullName>
    </submittedName>
</protein>
<reference evidence="2" key="1">
    <citation type="submission" date="2022-06" db="EMBL/GenBank/DDBJ databases">
        <title>Natrinema sp. a new haloarchaeum isolate from saline soil.</title>
        <authorList>
            <person name="Strakova D."/>
            <person name="Galisteo C."/>
            <person name="Sanchez-Porro C."/>
            <person name="Ventosa A."/>
        </authorList>
    </citation>
    <scope>NUCLEOTIDE SEQUENCE</scope>
    <source>
        <strain evidence="2">S1CR25-10</strain>
    </source>
</reference>